<accession>A0ABU8WT98</accession>
<feature type="compositionally biased region" description="Basic and acidic residues" evidence="1">
    <location>
        <begin position="128"/>
        <end position="147"/>
    </location>
</feature>
<proteinExistence type="predicted"/>
<dbReference type="EMBL" id="JBBKZT010000012">
    <property type="protein sequence ID" value="MEJ8849968.1"/>
    <property type="molecule type" value="Genomic_DNA"/>
</dbReference>
<feature type="signal peptide" evidence="2">
    <location>
        <begin position="1"/>
        <end position="29"/>
    </location>
</feature>
<keyword evidence="2" id="KW-0732">Signal</keyword>
<protein>
    <recommendedName>
        <fullName evidence="5">Lipoprotein</fullName>
    </recommendedName>
</protein>
<gene>
    <name evidence="3" type="ORF">WKW82_25210</name>
</gene>
<keyword evidence="4" id="KW-1185">Reference proteome</keyword>
<feature type="chain" id="PRO_5046788004" description="Lipoprotein" evidence="2">
    <location>
        <begin position="30"/>
        <end position="170"/>
    </location>
</feature>
<evidence type="ECO:0000313" key="3">
    <source>
        <dbReference type="EMBL" id="MEJ8849968.1"/>
    </source>
</evidence>
<dbReference type="RefSeq" id="WP_340345132.1">
    <property type="nucleotide sequence ID" value="NZ_JBBKZT010000012.1"/>
</dbReference>
<evidence type="ECO:0000313" key="4">
    <source>
        <dbReference type="Proteomes" id="UP001385892"/>
    </source>
</evidence>
<evidence type="ECO:0008006" key="5">
    <source>
        <dbReference type="Google" id="ProtNLM"/>
    </source>
</evidence>
<reference evidence="3 4" key="1">
    <citation type="submission" date="2024-03" db="EMBL/GenBank/DDBJ databases">
        <title>Novel species of the genus Variovorax.</title>
        <authorList>
            <person name="Liu Q."/>
            <person name="Xin Y.-H."/>
        </authorList>
    </citation>
    <scope>NUCLEOTIDE SEQUENCE [LARGE SCALE GENOMIC DNA]</scope>
    <source>
        <strain evidence="3 4">KACC 18900</strain>
    </source>
</reference>
<evidence type="ECO:0000256" key="1">
    <source>
        <dbReference type="SAM" id="MobiDB-lite"/>
    </source>
</evidence>
<comment type="caution">
    <text evidence="3">The sequence shown here is derived from an EMBL/GenBank/DDBJ whole genome shotgun (WGS) entry which is preliminary data.</text>
</comment>
<evidence type="ECO:0000256" key="2">
    <source>
        <dbReference type="SAM" id="SignalP"/>
    </source>
</evidence>
<organism evidence="3 4">
    <name type="scientific">Variovorax rhizosphaerae</name>
    <dbReference type="NCBI Taxonomy" id="1836200"/>
    <lineage>
        <taxon>Bacteria</taxon>
        <taxon>Pseudomonadati</taxon>
        <taxon>Pseudomonadota</taxon>
        <taxon>Betaproteobacteria</taxon>
        <taxon>Burkholderiales</taxon>
        <taxon>Comamonadaceae</taxon>
        <taxon>Variovorax</taxon>
    </lineage>
</organism>
<dbReference type="PROSITE" id="PS51257">
    <property type="entry name" value="PROKAR_LIPOPROTEIN"/>
    <property type="match status" value="1"/>
</dbReference>
<name>A0ABU8WT98_9BURK</name>
<sequence length="170" mass="18463">MTIRFPKAGVGALLALALALAGCANNAYLASKSYTASGGQMESDIATANSNLATAQQTNVQLKQDVALRNEAIERDARRINTLNGDLNAQDAQLKRALQAKKVSQSRHAELKRQLDSIRQETQNADLENQRAKMAKTPDPKADAAKEAHLRDLEKRKKDLDTALKALTAN</sequence>
<dbReference type="Proteomes" id="UP001385892">
    <property type="component" value="Unassembled WGS sequence"/>
</dbReference>
<feature type="region of interest" description="Disordered" evidence="1">
    <location>
        <begin position="112"/>
        <end position="147"/>
    </location>
</feature>